<evidence type="ECO:0000259" key="1">
    <source>
        <dbReference type="Pfam" id="PF13443"/>
    </source>
</evidence>
<keyword evidence="3" id="KW-1185">Reference proteome</keyword>
<dbReference type="SUPFAM" id="SSF47413">
    <property type="entry name" value="lambda repressor-like DNA-binding domains"/>
    <property type="match status" value="1"/>
</dbReference>
<dbReference type="Pfam" id="PF13443">
    <property type="entry name" value="HTH_26"/>
    <property type="match status" value="1"/>
</dbReference>
<keyword evidence="2" id="KW-0238">DNA-binding</keyword>
<dbReference type="OrthoDB" id="1123008at2"/>
<feature type="domain" description="HTH cro/C1-type" evidence="1">
    <location>
        <begin position="5"/>
        <end position="61"/>
    </location>
</feature>
<dbReference type="PATRIC" id="fig|1300343.5.peg.2894"/>
<dbReference type="GO" id="GO:0003677">
    <property type="term" value="F:DNA binding"/>
    <property type="evidence" value="ECO:0007669"/>
    <property type="project" value="UniProtKB-KW"/>
</dbReference>
<dbReference type="InterPro" id="IPR001387">
    <property type="entry name" value="Cro/C1-type_HTH"/>
</dbReference>
<proteinExistence type="predicted"/>
<accession>A0A0A2GSW6</accession>
<gene>
    <name evidence="2" type="ORF">NV36_05370</name>
</gene>
<comment type="caution">
    <text evidence="2">The sequence shown here is derived from an EMBL/GenBank/DDBJ whole genome shotgun (WGS) entry which is preliminary data.</text>
</comment>
<dbReference type="Proteomes" id="UP000030140">
    <property type="component" value="Unassembled WGS sequence"/>
</dbReference>
<dbReference type="InterPro" id="IPR010982">
    <property type="entry name" value="Lambda_DNA-bd_dom_sf"/>
</dbReference>
<dbReference type="Gene3D" id="1.10.260.40">
    <property type="entry name" value="lambda repressor-like DNA-binding domains"/>
    <property type="match status" value="1"/>
</dbReference>
<protein>
    <submittedName>
        <fullName evidence="2">DNA-binding protein</fullName>
    </submittedName>
</protein>
<name>A0A0A2GSW6_9FLAO</name>
<sequence>MTLLGKYLTDKSINKAEVARKTGIRKSRLSNLSTKEDTNLKAEELYLISKAIDANPTEILEKVYGHLRLNN</sequence>
<reference evidence="2 3" key="1">
    <citation type="submission" date="2014-10" db="EMBL/GenBank/DDBJ databases">
        <title>Draft genome sequence of the proteorhodopsin-containing marine bacterium Dokdonia donghaensis.</title>
        <authorList>
            <person name="Gomez-Consarnau L."/>
            <person name="Gonzalez J.M."/>
            <person name="Riedel T."/>
            <person name="Jaenicke S."/>
            <person name="Wagner-Doebler I."/>
            <person name="Fuhrman J.A."/>
        </authorList>
    </citation>
    <scope>NUCLEOTIDE SEQUENCE [LARGE SCALE GENOMIC DNA]</scope>
    <source>
        <strain evidence="2 3">DSW-1</strain>
    </source>
</reference>
<evidence type="ECO:0000313" key="2">
    <source>
        <dbReference type="EMBL" id="KGO06322.1"/>
    </source>
</evidence>
<dbReference type="AlphaFoldDB" id="A0A0A2GSW6"/>
<organism evidence="2 3">
    <name type="scientific">Dokdonia donghaensis DSW-1</name>
    <dbReference type="NCBI Taxonomy" id="1300343"/>
    <lineage>
        <taxon>Bacteria</taxon>
        <taxon>Pseudomonadati</taxon>
        <taxon>Bacteroidota</taxon>
        <taxon>Flavobacteriia</taxon>
        <taxon>Flavobacteriales</taxon>
        <taxon>Flavobacteriaceae</taxon>
        <taxon>Dokdonia</taxon>
    </lineage>
</organism>
<evidence type="ECO:0000313" key="3">
    <source>
        <dbReference type="Proteomes" id="UP000030140"/>
    </source>
</evidence>
<dbReference type="EMBL" id="JSAQ01000001">
    <property type="protein sequence ID" value="KGO06322.1"/>
    <property type="molecule type" value="Genomic_DNA"/>
</dbReference>
<dbReference type="KEGG" id="ddo:I597_2847"/>